<evidence type="ECO:0000256" key="1">
    <source>
        <dbReference type="RuleBase" id="RU364038"/>
    </source>
</evidence>
<dbReference type="GO" id="GO:0042597">
    <property type="term" value="C:periplasmic space"/>
    <property type="evidence" value="ECO:0007669"/>
    <property type="project" value="UniProtKB-SubCell"/>
</dbReference>
<dbReference type="PROSITE" id="PS51257">
    <property type="entry name" value="PROKAR_LIPOPROTEIN"/>
    <property type="match status" value="1"/>
</dbReference>
<comment type="subcellular location">
    <subcellularLocation>
        <location evidence="1">Periplasm</location>
    </subcellularLocation>
</comment>
<dbReference type="InterPro" id="IPR033954">
    <property type="entry name" value="DiS-bond_Isoase_DsbC/G"/>
</dbReference>
<reference evidence="4" key="1">
    <citation type="submission" date="2017-05" db="EMBL/GenBank/DDBJ databases">
        <title>Complete and WGS of Bordetella genogroups.</title>
        <authorList>
            <person name="Spilker T."/>
            <person name="Lipuma J."/>
        </authorList>
    </citation>
    <scope>NUCLEOTIDE SEQUENCE [LARGE SCALE GENOMIC DNA]</scope>
    <source>
        <strain evidence="4">AU6712</strain>
    </source>
</reference>
<name>A0A261VE70_9BORD</name>
<gene>
    <name evidence="3" type="ORF">CAL22_16705</name>
</gene>
<dbReference type="AlphaFoldDB" id="A0A261VE70"/>
<comment type="function">
    <text evidence="1">Required for disulfide bond formation in some periplasmic proteins. Acts by transferring its disulfide bond to other proteins and is reduced in the process.</text>
</comment>
<dbReference type="Gene3D" id="3.40.30.10">
    <property type="entry name" value="Glutaredoxin"/>
    <property type="match status" value="1"/>
</dbReference>
<accession>A0A261VE70</accession>
<sequence>MPSTKIFAQLLLGLAACMMAPYTAAEDAPAIPRAAELAPGQDPASRQRQPNTKSEPIWKQLAAATWVADGKADAPRVVYTFSDPNCPYCQRFSEAARPWVDAGKVQLRHLLIGLISPSSSTKAAAILTAPDSTAALRENERHFRRGGILAAADVPQAIRSRLDQNRDLMASLGFRGTPGILYLDDAGQLQRLNGLPRAGAWERILGRK</sequence>
<keyword evidence="1" id="KW-0676">Redox-active center</keyword>
<dbReference type="InterPro" id="IPR036249">
    <property type="entry name" value="Thioredoxin-like_sf"/>
</dbReference>
<feature type="domain" description="Thioredoxin-like fold" evidence="2">
    <location>
        <begin position="74"/>
        <end position="202"/>
    </location>
</feature>
<dbReference type="OrthoDB" id="5298214at2"/>
<dbReference type="RefSeq" id="WP_094815192.1">
    <property type="nucleotide sequence ID" value="NZ_NEVU01000003.1"/>
</dbReference>
<protein>
    <recommendedName>
        <fullName evidence="1">Thiol:disulfide interchange protein</fullName>
    </recommendedName>
</protein>
<dbReference type="InterPro" id="IPR051470">
    <property type="entry name" value="Thiol:disulfide_interchange"/>
</dbReference>
<dbReference type="SUPFAM" id="SSF52833">
    <property type="entry name" value="Thioredoxin-like"/>
    <property type="match status" value="1"/>
</dbReference>
<evidence type="ECO:0000313" key="4">
    <source>
        <dbReference type="Proteomes" id="UP000216429"/>
    </source>
</evidence>
<keyword evidence="1" id="KW-0732">Signal</keyword>
<organism evidence="3 4">
    <name type="scientific">Bordetella genomosp. 12</name>
    <dbReference type="NCBI Taxonomy" id="463035"/>
    <lineage>
        <taxon>Bacteria</taxon>
        <taxon>Pseudomonadati</taxon>
        <taxon>Pseudomonadota</taxon>
        <taxon>Betaproteobacteria</taxon>
        <taxon>Burkholderiales</taxon>
        <taxon>Alcaligenaceae</taxon>
        <taxon>Bordetella</taxon>
    </lineage>
</organism>
<dbReference type="PANTHER" id="PTHR35272">
    <property type="entry name" value="THIOL:DISULFIDE INTERCHANGE PROTEIN DSBC-RELATED"/>
    <property type="match status" value="1"/>
</dbReference>
<comment type="caution">
    <text evidence="3">The sequence shown here is derived from an EMBL/GenBank/DDBJ whole genome shotgun (WGS) entry which is preliminary data.</text>
</comment>
<keyword evidence="4" id="KW-1185">Reference proteome</keyword>
<dbReference type="Pfam" id="PF13098">
    <property type="entry name" value="Thioredoxin_2"/>
    <property type="match status" value="1"/>
</dbReference>
<keyword evidence="1" id="KW-0574">Periplasm</keyword>
<evidence type="ECO:0000313" key="3">
    <source>
        <dbReference type="EMBL" id="OZI71463.1"/>
    </source>
</evidence>
<dbReference type="InterPro" id="IPR012336">
    <property type="entry name" value="Thioredoxin-like_fold"/>
</dbReference>
<proteinExistence type="inferred from homology"/>
<dbReference type="EMBL" id="NEVU01000003">
    <property type="protein sequence ID" value="OZI71463.1"/>
    <property type="molecule type" value="Genomic_DNA"/>
</dbReference>
<dbReference type="CDD" id="cd03020">
    <property type="entry name" value="DsbA_DsbC_DsbG"/>
    <property type="match status" value="1"/>
</dbReference>
<feature type="signal peptide" evidence="1">
    <location>
        <begin position="1"/>
        <end position="24"/>
    </location>
</feature>
<dbReference type="Proteomes" id="UP000216429">
    <property type="component" value="Unassembled WGS sequence"/>
</dbReference>
<feature type="chain" id="PRO_5011812858" description="Thiol:disulfide interchange protein" evidence="1">
    <location>
        <begin position="25"/>
        <end position="208"/>
    </location>
</feature>
<evidence type="ECO:0000259" key="2">
    <source>
        <dbReference type="Pfam" id="PF13098"/>
    </source>
</evidence>
<dbReference type="NCBIfam" id="NF008657">
    <property type="entry name" value="PRK11657.1"/>
    <property type="match status" value="1"/>
</dbReference>
<dbReference type="PANTHER" id="PTHR35272:SF4">
    <property type="entry name" value="THIOL:DISULFIDE INTERCHANGE PROTEIN DSBG"/>
    <property type="match status" value="1"/>
</dbReference>
<comment type="similarity">
    <text evidence="1">Belongs to the thioredoxin family. DsbC subfamily.</text>
</comment>